<reference evidence="10 11" key="1">
    <citation type="submission" date="2017-12" db="EMBL/GenBank/DDBJ databases">
        <title>Chromulinavorax destructans is a abundant pathogen of dominant heterotrophic picoflagllates.</title>
        <authorList>
            <person name="Deeg C.M."/>
            <person name="Zimmer M."/>
            <person name="Suttle C.A."/>
        </authorList>
    </citation>
    <scope>NUCLEOTIDE SEQUENCE [LARGE SCALE GENOMIC DNA]</scope>
    <source>
        <strain evidence="10 11">SeV1</strain>
    </source>
</reference>
<evidence type="ECO:0000256" key="2">
    <source>
        <dbReference type="ARBA" id="ARBA00013164"/>
    </source>
</evidence>
<dbReference type="EC" id="6.1.1.4" evidence="2"/>
<dbReference type="Proteomes" id="UP000254834">
    <property type="component" value="Chromosome"/>
</dbReference>
<sequence length="408" mass="46510">MKKVSILACLLFLHSSYTHTEIKLNSPMLRIADNSGRFNAYIVDILLTRSDIIALIHGKKEWNGSVIKFAMHENKKISLDVYLRRPEIIFGATFVTISPDHESLPSFITSDQKKLVDNYLATVKNKSLYERQMNSTLEGVFTGSHVINPVSKELLPVYISDYAIECFDSRHSKTRIGIPAHNSKDFDFAKFHKLPIKIVVAPPAKESDSTTTTNLADKANSLKEAYLGEYRECTIVNSGQLDTLSLKDAANKVIEYIEANNLGKAHKEFLKYFYNNQYYSIKDIVKIESALHKNPTQSQAIIDQKNILRTILVSAQADFLEIVEKFIVNIKNIKSLMIALIEESCTLRNNPDCYLLRWCHFTSDESEKDIFRRDITSVKHLAIFCHDLVNFLDDLAHSCPNALHNIYQ</sequence>
<comment type="similarity">
    <text evidence="1">Belongs to the class-I aminoacyl-tRNA synthetase family.</text>
</comment>
<dbReference type="GO" id="GO:0005524">
    <property type="term" value="F:ATP binding"/>
    <property type="evidence" value="ECO:0007669"/>
    <property type="project" value="UniProtKB-KW"/>
</dbReference>
<dbReference type="SUPFAM" id="SSF50677">
    <property type="entry name" value="ValRS/IleRS/LeuRS editing domain"/>
    <property type="match status" value="1"/>
</dbReference>
<feature type="signal peptide" evidence="8">
    <location>
        <begin position="1"/>
        <end position="20"/>
    </location>
</feature>
<evidence type="ECO:0000313" key="11">
    <source>
        <dbReference type="Proteomes" id="UP000254834"/>
    </source>
</evidence>
<proteinExistence type="inferred from homology"/>
<dbReference type="InterPro" id="IPR009008">
    <property type="entry name" value="Val/Leu/Ile-tRNA-synth_edit"/>
</dbReference>
<dbReference type="PANTHER" id="PTHR43740">
    <property type="entry name" value="LEUCYL-TRNA SYNTHETASE"/>
    <property type="match status" value="1"/>
</dbReference>
<dbReference type="PANTHER" id="PTHR43740:SF2">
    <property type="entry name" value="LEUCINE--TRNA LIGASE, MITOCHONDRIAL"/>
    <property type="match status" value="1"/>
</dbReference>
<accession>A0A345ZBB9</accession>
<protein>
    <recommendedName>
        <fullName evidence="2">leucine--tRNA ligase</fullName>
        <ecNumber evidence="2">6.1.1.4</ecNumber>
    </recommendedName>
</protein>
<dbReference type="AlphaFoldDB" id="A0A345ZBB9"/>
<keyword evidence="4" id="KW-0547">Nucleotide-binding</keyword>
<dbReference type="EMBL" id="CP025544">
    <property type="protein sequence ID" value="AXK60586.1"/>
    <property type="molecule type" value="Genomic_DNA"/>
</dbReference>
<dbReference type="Pfam" id="PF13603">
    <property type="entry name" value="tRNA-synt_1_2"/>
    <property type="match status" value="1"/>
</dbReference>
<dbReference type="GO" id="GO:0006429">
    <property type="term" value="P:leucyl-tRNA aminoacylation"/>
    <property type="evidence" value="ECO:0007669"/>
    <property type="project" value="InterPro"/>
</dbReference>
<evidence type="ECO:0000256" key="5">
    <source>
        <dbReference type="ARBA" id="ARBA00022840"/>
    </source>
</evidence>
<keyword evidence="3" id="KW-0436">Ligase</keyword>
<evidence type="ECO:0000256" key="6">
    <source>
        <dbReference type="ARBA" id="ARBA00022917"/>
    </source>
</evidence>
<evidence type="ECO:0000256" key="1">
    <source>
        <dbReference type="ARBA" id="ARBA00005594"/>
    </source>
</evidence>
<dbReference type="OrthoDB" id="10003791at2"/>
<keyword evidence="8" id="KW-0732">Signal</keyword>
<organism evidence="10 11">
    <name type="scientific">Candidatus Chromulinivorax destructor</name>
    <dbReference type="NCBI Taxonomy" id="2066483"/>
    <lineage>
        <taxon>Bacteria</taxon>
        <taxon>Candidatus Babelota</taxon>
        <taxon>Candidatus Babeliae</taxon>
        <taxon>Candidatus Babeliales</taxon>
        <taxon>Candidatus Chromulinivoraceae</taxon>
        <taxon>Candidatus Chromulinivorax</taxon>
    </lineage>
</organism>
<evidence type="ECO:0000256" key="7">
    <source>
        <dbReference type="ARBA" id="ARBA00023146"/>
    </source>
</evidence>
<keyword evidence="5" id="KW-0067">ATP-binding</keyword>
<evidence type="ECO:0000313" key="10">
    <source>
        <dbReference type="EMBL" id="AXK60586.1"/>
    </source>
</evidence>
<evidence type="ECO:0000256" key="8">
    <source>
        <dbReference type="SAM" id="SignalP"/>
    </source>
</evidence>
<dbReference type="GO" id="GO:0004823">
    <property type="term" value="F:leucine-tRNA ligase activity"/>
    <property type="evidence" value="ECO:0007669"/>
    <property type="project" value="UniProtKB-EC"/>
</dbReference>
<dbReference type="KEGG" id="cdes:C0J27_02405"/>
<dbReference type="InterPro" id="IPR025709">
    <property type="entry name" value="Leu_tRNA-synth_edit"/>
</dbReference>
<feature type="domain" description="Leucyl-tRNA synthetase editing" evidence="9">
    <location>
        <begin position="63"/>
        <end position="257"/>
    </location>
</feature>
<dbReference type="Gene3D" id="3.90.740.10">
    <property type="entry name" value="Valyl/Leucyl/Isoleucyl-tRNA synthetase, editing domain"/>
    <property type="match status" value="1"/>
</dbReference>
<dbReference type="GO" id="GO:0002161">
    <property type="term" value="F:aminoacyl-tRNA deacylase activity"/>
    <property type="evidence" value="ECO:0007669"/>
    <property type="project" value="InterPro"/>
</dbReference>
<keyword evidence="11" id="KW-1185">Reference proteome</keyword>
<dbReference type="InterPro" id="IPR002302">
    <property type="entry name" value="Leu-tRNA-ligase"/>
</dbReference>
<keyword evidence="6" id="KW-0648">Protein biosynthesis</keyword>
<dbReference type="RefSeq" id="WP_115585601.1">
    <property type="nucleotide sequence ID" value="NZ_CP025544.1"/>
</dbReference>
<evidence type="ECO:0000259" key="9">
    <source>
        <dbReference type="Pfam" id="PF13603"/>
    </source>
</evidence>
<name>A0A345ZBB9_9BACT</name>
<gene>
    <name evidence="10" type="ORF">C0J27_02405</name>
</gene>
<evidence type="ECO:0000256" key="4">
    <source>
        <dbReference type="ARBA" id="ARBA00022741"/>
    </source>
</evidence>
<feature type="chain" id="PRO_5016601288" description="leucine--tRNA ligase" evidence="8">
    <location>
        <begin position="21"/>
        <end position="408"/>
    </location>
</feature>
<evidence type="ECO:0000256" key="3">
    <source>
        <dbReference type="ARBA" id="ARBA00022598"/>
    </source>
</evidence>
<keyword evidence="7" id="KW-0030">Aminoacyl-tRNA synthetase</keyword>